<dbReference type="PANTHER" id="PTHR16684">
    <property type="entry name" value="CENTROMERE PROTEIN C"/>
    <property type="match status" value="1"/>
</dbReference>
<dbReference type="GO" id="GO:0051382">
    <property type="term" value="P:kinetochore assembly"/>
    <property type="evidence" value="ECO:0007669"/>
    <property type="project" value="InterPro"/>
</dbReference>
<dbReference type="PANTHER" id="PTHR16684:SF11">
    <property type="entry name" value="CENTROMERE PROTEIN C"/>
    <property type="match status" value="1"/>
</dbReference>
<proteinExistence type="inferred from homology"/>
<evidence type="ECO:0000256" key="5">
    <source>
        <dbReference type="ARBA" id="ARBA00057947"/>
    </source>
</evidence>
<dbReference type="InterPro" id="IPR014710">
    <property type="entry name" value="RmlC-like_jellyroll"/>
</dbReference>
<feature type="compositionally biased region" description="Basic and acidic residues" evidence="7">
    <location>
        <begin position="93"/>
        <end position="106"/>
    </location>
</feature>
<dbReference type="SUPFAM" id="SSF51182">
    <property type="entry name" value="RmlC-like cupins"/>
    <property type="match status" value="1"/>
</dbReference>
<sequence length="302" mass="34966">MPSDNAKNKRQRGNKYTEVGIRGRVTSPLSNELIETRKTGITVKNDVRKDNEGFDDLDDFFRGANRTEGNNDLDDIFRDKQQQRKKKVSFNGDGKEEPEIKNEQGLRRSTRRKIRPLKFWKNEKVVYGRAEEGSKVPVPIIKEIITISDNEEVIRPPLRKHATSEKRATTEKRKSLEIVDWETDRTVTRQIIFVPSMFEPNDPGYRYKFQKTFSDGQFFSSGLLVLPEGVEKPAKNAKDSSMVFYVIKGKVTVTIHKTTFRIASGGQFLIPRGNQYRIVNENENEAKLFFSQAREWTINKQE</sequence>
<evidence type="ECO:0000256" key="3">
    <source>
        <dbReference type="ARBA" id="ARBA00023125"/>
    </source>
</evidence>
<dbReference type="Gene3D" id="2.60.120.10">
    <property type="entry name" value="Jelly Rolls"/>
    <property type="match status" value="1"/>
</dbReference>
<keyword evidence="4" id="KW-0539">Nucleus</keyword>
<gene>
    <name evidence="10" type="ORF">ALEPTO_LOCUS1729</name>
</gene>
<reference evidence="10" key="1">
    <citation type="submission" date="2021-06" db="EMBL/GenBank/DDBJ databases">
        <authorList>
            <person name="Kallberg Y."/>
            <person name="Tangrot J."/>
            <person name="Rosling A."/>
        </authorList>
    </citation>
    <scope>NUCLEOTIDE SEQUENCE</scope>
    <source>
        <strain evidence="10">FL130A</strain>
    </source>
</reference>
<dbReference type="InterPro" id="IPR028929">
    <property type="entry name" value="Mif2_N"/>
</dbReference>
<feature type="domain" description="Mif2/CENP-C cupin" evidence="8">
    <location>
        <begin position="207"/>
        <end position="292"/>
    </location>
</feature>
<name>A0A9N8VYN0_9GLOM</name>
<dbReference type="InterPro" id="IPR025974">
    <property type="entry name" value="Mif2/CENP-C_cupin"/>
</dbReference>
<protein>
    <recommendedName>
        <fullName evidence="6">CENP-C homolog</fullName>
    </recommendedName>
</protein>
<comment type="function">
    <text evidence="5">Component of the kinetochore, a multiprotein complex that assembles on centromeric DNA and attaches chromosomes to spindle microtubules, mediating chromosome segregation and sister chromatid segregation during meiosis and mitosis. Component of the inner kinetochore constitutive centromere-associated network (CCAN), which serves as a structural platform for outer kinetochore assembly.</text>
</comment>
<dbReference type="Pfam" id="PF11699">
    <property type="entry name" value="CENP-C_C"/>
    <property type="match status" value="1"/>
</dbReference>
<evidence type="ECO:0000259" key="9">
    <source>
        <dbReference type="Pfam" id="PF15624"/>
    </source>
</evidence>
<dbReference type="GO" id="GO:0000776">
    <property type="term" value="C:kinetochore"/>
    <property type="evidence" value="ECO:0007669"/>
    <property type="project" value="InterPro"/>
</dbReference>
<organism evidence="10 11">
    <name type="scientific">Ambispora leptoticha</name>
    <dbReference type="NCBI Taxonomy" id="144679"/>
    <lineage>
        <taxon>Eukaryota</taxon>
        <taxon>Fungi</taxon>
        <taxon>Fungi incertae sedis</taxon>
        <taxon>Mucoromycota</taxon>
        <taxon>Glomeromycotina</taxon>
        <taxon>Glomeromycetes</taxon>
        <taxon>Archaeosporales</taxon>
        <taxon>Ambisporaceae</taxon>
        <taxon>Ambispora</taxon>
    </lineage>
</organism>
<comment type="caution">
    <text evidence="10">The sequence shown here is derived from an EMBL/GenBank/DDBJ whole genome shotgun (WGS) entry which is preliminary data.</text>
</comment>
<dbReference type="CDD" id="cd06993">
    <property type="entry name" value="cupin_CENP-C_C"/>
    <property type="match status" value="1"/>
</dbReference>
<dbReference type="Proteomes" id="UP000789508">
    <property type="component" value="Unassembled WGS sequence"/>
</dbReference>
<feature type="domain" description="Mif2 N-terminal" evidence="9">
    <location>
        <begin position="36"/>
        <end position="90"/>
    </location>
</feature>
<keyword evidence="3" id="KW-0238">DNA-binding</keyword>
<dbReference type="GO" id="GO:0051455">
    <property type="term" value="P:spindle attachment to meiosis I kinetochore"/>
    <property type="evidence" value="ECO:0007669"/>
    <property type="project" value="TreeGrafter"/>
</dbReference>
<dbReference type="InterPro" id="IPR028386">
    <property type="entry name" value="CENP-C/Mif2/cnp3"/>
</dbReference>
<feature type="region of interest" description="Disordered" evidence="7">
    <location>
        <begin position="1"/>
        <end position="23"/>
    </location>
</feature>
<dbReference type="GO" id="GO:0005634">
    <property type="term" value="C:nucleus"/>
    <property type="evidence" value="ECO:0007669"/>
    <property type="project" value="UniProtKB-SubCell"/>
</dbReference>
<dbReference type="EMBL" id="CAJVPS010000205">
    <property type="protein sequence ID" value="CAG8464935.1"/>
    <property type="molecule type" value="Genomic_DNA"/>
</dbReference>
<evidence type="ECO:0000259" key="8">
    <source>
        <dbReference type="Pfam" id="PF11699"/>
    </source>
</evidence>
<dbReference type="GO" id="GO:0019237">
    <property type="term" value="F:centromeric DNA binding"/>
    <property type="evidence" value="ECO:0007669"/>
    <property type="project" value="InterPro"/>
</dbReference>
<dbReference type="OrthoDB" id="1939643at2759"/>
<evidence type="ECO:0000256" key="7">
    <source>
        <dbReference type="SAM" id="MobiDB-lite"/>
    </source>
</evidence>
<evidence type="ECO:0000256" key="6">
    <source>
        <dbReference type="ARBA" id="ARBA00075033"/>
    </source>
</evidence>
<evidence type="ECO:0000256" key="4">
    <source>
        <dbReference type="ARBA" id="ARBA00023242"/>
    </source>
</evidence>
<dbReference type="GO" id="GO:0051315">
    <property type="term" value="P:attachment of mitotic spindle microtubules to kinetochore"/>
    <property type="evidence" value="ECO:0007669"/>
    <property type="project" value="TreeGrafter"/>
</dbReference>
<evidence type="ECO:0000313" key="11">
    <source>
        <dbReference type="Proteomes" id="UP000789508"/>
    </source>
</evidence>
<comment type="subcellular location">
    <subcellularLocation>
        <location evidence="1">Nucleus</location>
    </subcellularLocation>
</comment>
<evidence type="ECO:0000313" key="10">
    <source>
        <dbReference type="EMBL" id="CAG8464935.1"/>
    </source>
</evidence>
<comment type="similarity">
    <text evidence="2">Belongs to the CENP-C/MIF2 family.</text>
</comment>
<dbReference type="InterPro" id="IPR011051">
    <property type="entry name" value="RmlC_Cupin_sf"/>
</dbReference>
<keyword evidence="11" id="KW-1185">Reference proteome</keyword>
<evidence type="ECO:0000256" key="2">
    <source>
        <dbReference type="ARBA" id="ARBA00010291"/>
    </source>
</evidence>
<dbReference type="FunFam" id="2.60.120.10:FF:000033">
    <property type="entry name" value="Centromere protein C 1"/>
    <property type="match status" value="1"/>
</dbReference>
<dbReference type="AlphaFoldDB" id="A0A9N8VYN0"/>
<accession>A0A9N8VYN0</accession>
<feature type="region of interest" description="Disordered" evidence="7">
    <location>
        <begin position="79"/>
        <end position="108"/>
    </location>
</feature>
<dbReference type="Pfam" id="PF15624">
    <property type="entry name" value="Mif2_N"/>
    <property type="match status" value="1"/>
</dbReference>
<evidence type="ECO:0000256" key="1">
    <source>
        <dbReference type="ARBA" id="ARBA00004123"/>
    </source>
</evidence>